<feature type="compositionally biased region" description="Polar residues" evidence="2">
    <location>
        <begin position="176"/>
        <end position="190"/>
    </location>
</feature>
<reference evidence="4 5" key="1">
    <citation type="submission" date="2022-01" db="EMBL/GenBank/DDBJ databases">
        <title>A high-quality chromosome-level genome assembly of rohu carp, Labeo rohita.</title>
        <authorList>
            <person name="Arick M.A. II"/>
            <person name="Hsu C.-Y."/>
            <person name="Magbanua Z."/>
            <person name="Pechanova O."/>
            <person name="Grover C."/>
            <person name="Miller E."/>
            <person name="Thrash A."/>
            <person name="Ezzel L."/>
            <person name="Alam S."/>
            <person name="Benzie J."/>
            <person name="Hamilton M."/>
            <person name="Karsi A."/>
            <person name="Lawrence M.L."/>
            <person name="Peterson D.G."/>
        </authorList>
    </citation>
    <scope>NUCLEOTIDE SEQUENCE [LARGE SCALE GENOMIC DNA]</scope>
    <source>
        <strain evidence="5">BAU-BD-2019</strain>
        <tissue evidence="4">Blood</tissue>
    </source>
</reference>
<comment type="caution">
    <text evidence="4">The sequence shown here is derived from an EMBL/GenBank/DDBJ whole genome shotgun (WGS) entry which is preliminary data.</text>
</comment>
<feature type="compositionally biased region" description="Acidic residues" evidence="2">
    <location>
        <begin position="196"/>
        <end position="208"/>
    </location>
</feature>
<dbReference type="PANTHER" id="PTHR12573:SF4">
    <property type="entry name" value="AT09986P-RELATED"/>
    <property type="match status" value="1"/>
</dbReference>
<evidence type="ECO:0000313" key="4">
    <source>
        <dbReference type="EMBL" id="KAI2657963.1"/>
    </source>
</evidence>
<evidence type="ECO:0000256" key="2">
    <source>
        <dbReference type="SAM" id="MobiDB-lite"/>
    </source>
</evidence>
<evidence type="ECO:0000313" key="5">
    <source>
        <dbReference type="Proteomes" id="UP000830375"/>
    </source>
</evidence>
<dbReference type="Gene3D" id="1.10.150.50">
    <property type="entry name" value="Transcription Factor, Ets-1"/>
    <property type="match status" value="1"/>
</dbReference>
<name>A0ABQ8M4Y6_LABRO</name>
<feature type="compositionally biased region" description="Basic and acidic residues" evidence="2">
    <location>
        <begin position="210"/>
        <end position="233"/>
    </location>
</feature>
<accession>A0ABQ8M4Y6</accession>
<proteinExistence type="predicted"/>
<gene>
    <name evidence="4" type="ORF">H4Q32_009403</name>
</gene>
<dbReference type="InterPro" id="IPR001660">
    <property type="entry name" value="SAM"/>
</dbReference>
<sequence>MDRAKHADNRHSRRGNTIGVVQRFLCCSCFQTGRNDRLEHDQEKPQNPKAVVDEENVHIVVEDLGIDNPGFSLAEVECCGPPQQINMGRSASSVSVCQRAALKKKLAPLSSLPLQSRAIQNNEDDSTVDSLLYGSSSTNVGDGLLTPPVINLIPPTPSDVIDDDQFFDINSEEESLQQTSGSEGVDSISSAAMGEQESEDDVDQDVEFEGNLKIKDEEHPQPQEEEMAKKKSVDKSTIHFLRSTFHVPPLPEYPRKRSLNTGISLLQFTEHNLGYTHVLIQVWFSIERAEGVGGHATVQVSSCTKHLLTAKIFRPFSEYSGALWKQLAGRKDLDTSHDPKGLSRSDPPNICTSTSLDHASQARLCTYPLPVHCLERPEAVRKPTAPHRPKGRGFRKQCEMDSMTQTELGLLRIQKFFPISSEDDLSNKDASCHELLKEELRLLPLSSDTVSRSHTFYSTCQGRDEVLEDEESPRQRRITVASYIPQPKDCARESAVKWGSNGCRAKTLAELNTEEVCQWFSNIGLQKCLPFIREAEFSGSHIASIDLNTLEILQVSNLEEREKLLSAIYHELHPPNSTTQRLDSLLERFGPHNVEKFTAALVSMTKSKSSPHISRINMSRCSFKFRQKEQNARFQKNSHLIEITVNAPDRTVHLRTPKETSVGKVVESCLRMLGINEDKDHFNLKSSEDEFSPEQQIGDLPGSETRLMELHLCRKETQKEDYSSDNIICTSDDIQSKKLLSSTRKIQELNQQVASLQNVIIQLKKMEGEMDTVQTDSLEVKRLLSEAQDNLQRRRQSLQMLRDNLNSAPVQKNKPSEVRLLEKMRLNCQVFKDEITLVHLSRQVAHLRELLEKTQAKLARISVCAMASSYSFTSLLVHQEKAERKSPTLTQLVSLQSPVMLVATQVKADPDGHYGFSAHWVDGQGLTVVHTEGTNLCLNDRLVEVNGASVLGSSEDELELLLKTHTAHIIVLRQLAQELPQEDPSATHFRQTSTLRDHQDIQVLQKHQTI</sequence>
<dbReference type="Proteomes" id="UP000830375">
    <property type="component" value="Unassembled WGS sequence"/>
</dbReference>
<organism evidence="4 5">
    <name type="scientific">Labeo rohita</name>
    <name type="common">Indian major carp</name>
    <name type="synonym">Cyprinus rohita</name>
    <dbReference type="NCBI Taxonomy" id="84645"/>
    <lineage>
        <taxon>Eukaryota</taxon>
        <taxon>Metazoa</taxon>
        <taxon>Chordata</taxon>
        <taxon>Craniata</taxon>
        <taxon>Vertebrata</taxon>
        <taxon>Euteleostomi</taxon>
        <taxon>Actinopterygii</taxon>
        <taxon>Neopterygii</taxon>
        <taxon>Teleostei</taxon>
        <taxon>Ostariophysi</taxon>
        <taxon>Cypriniformes</taxon>
        <taxon>Cyprinidae</taxon>
        <taxon>Labeoninae</taxon>
        <taxon>Labeonini</taxon>
        <taxon>Labeo</taxon>
    </lineage>
</organism>
<evidence type="ECO:0000256" key="1">
    <source>
        <dbReference type="SAM" id="Coils"/>
    </source>
</evidence>
<dbReference type="InterPro" id="IPR036034">
    <property type="entry name" value="PDZ_sf"/>
</dbReference>
<feature type="region of interest" description="Disordered" evidence="2">
    <location>
        <begin position="173"/>
        <end position="233"/>
    </location>
</feature>
<dbReference type="Pfam" id="PF07647">
    <property type="entry name" value="SAM_2"/>
    <property type="match status" value="1"/>
</dbReference>
<keyword evidence="5" id="KW-1185">Reference proteome</keyword>
<dbReference type="SMART" id="SM00454">
    <property type="entry name" value="SAM"/>
    <property type="match status" value="1"/>
</dbReference>
<dbReference type="SUPFAM" id="SSF50156">
    <property type="entry name" value="PDZ domain-like"/>
    <property type="match status" value="1"/>
</dbReference>
<feature type="coiled-coil region" evidence="1">
    <location>
        <begin position="739"/>
        <end position="808"/>
    </location>
</feature>
<evidence type="ECO:0000259" key="3">
    <source>
        <dbReference type="PROSITE" id="PS50105"/>
    </source>
</evidence>
<dbReference type="CDD" id="cd09487">
    <property type="entry name" value="SAM_superfamily"/>
    <property type="match status" value="1"/>
</dbReference>
<dbReference type="SUPFAM" id="SSF47769">
    <property type="entry name" value="SAM/Pointed domain"/>
    <property type="match status" value="1"/>
</dbReference>
<protein>
    <submittedName>
        <fullName evidence="4">Deoxynucleoside triphosphate triphosphohydrolase SAMHD1</fullName>
    </submittedName>
</protein>
<feature type="domain" description="SAM" evidence="3">
    <location>
        <begin position="511"/>
        <end position="568"/>
    </location>
</feature>
<dbReference type="InterPro" id="IPR013761">
    <property type="entry name" value="SAM/pointed_sf"/>
</dbReference>
<dbReference type="PROSITE" id="PS50105">
    <property type="entry name" value="SAM_DOMAIN"/>
    <property type="match status" value="1"/>
</dbReference>
<keyword evidence="1" id="KW-0175">Coiled coil</keyword>
<dbReference type="EMBL" id="JACTAM010000013">
    <property type="protein sequence ID" value="KAI2657963.1"/>
    <property type="molecule type" value="Genomic_DNA"/>
</dbReference>
<dbReference type="PANTHER" id="PTHR12573">
    <property type="entry name" value="AT09986P-RELATED"/>
    <property type="match status" value="1"/>
</dbReference>